<name>A0A9N9EJ71_9GLOM</name>
<comment type="caution">
    <text evidence="2">The sequence shown here is derived from an EMBL/GenBank/DDBJ whole genome shotgun (WGS) entry which is preliminary data.</text>
</comment>
<proteinExistence type="predicted"/>
<dbReference type="Gene3D" id="3.80.10.10">
    <property type="entry name" value="Ribonuclease Inhibitor"/>
    <property type="match status" value="1"/>
</dbReference>
<dbReference type="Proteomes" id="UP000789831">
    <property type="component" value="Unassembled WGS sequence"/>
</dbReference>
<keyword evidence="3" id="KW-1185">Reference proteome</keyword>
<accession>A0A9N9EJ71</accession>
<evidence type="ECO:0000313" key="3">
    <source>
        <dbReference type="Proteomes" id="UP000789831"/>
    </source>
</evidence>
<evidence type="ECO:0000313" key="2">
    <source>
        <dbReference type="EMBL" id="CAG8679096.1"/>
    </source>
</evidence>
<dbReference type="EMBL" id="CAJVPL010009757">
    <property type="protein sequence ID" value="CAG8679096.1"/>
    <property type="molecule type" value="Genomic_DNA"/>
</dbReference>
<sequence>LDISNKELDESLSLSDFVNLEELDCSYNELTNLDINDCCDKFFFREEIEKKVEYFKRHFKNLVRLSLDLKKYREKESEFYSEILSGIAERTIDFAKEKDEQQKVKLENDLERIRNSLGFMDKAIFIIINSDDPDQIVIKLPKCKNCQLRREQPSTRAVVYEEWCKKCISSDSNNEKKGDGAEEANDEEISADSLENEITLNVKEVEQKAGLESLKEVRKQVLYGQTALESILKHERLQKFQKFLSSPFREAYQCEKEIKNKLFKELKNDFYDFYKLWESNDRKFKPMELDRINLIVENLNDRLNGKDRENAETEIKKELTAEMTNNVEEEIKKILTKLLTEMAKLKKELLDVKIGEYQEISNNVNYYGSKNAELYMLYTHVLKKELPEYIKRIKEELGTKFVRFSEKFKKVKGESFGDYVAKKLADSDDFYFSPDRV</sequence>
<dbReference type="AlphaFoldDB" id="A0A9N9EJ71"/>
<feature type="coiled-coil region" evidence="1">
    <location>
        <begin position="249"/>
        <end position="348"/>
    </location>
</feature>
<reference evidence="2" key="1">
    <citation type="submission" date="2021-06" db="EMBL/GenBank/DDBJ databases">
        <authorList>
            <person name="Kallberg Y."/>
            <person name="Tangrot J."/>
            <person name="Rosling A."/>
        </authorList>
    </citation>
    <scope>NUCLEOTIDE SEQUENCE</scope>
    <source>
        <strain evidence="2">MT106</strain>
    </source>
</reference>
<protein>
    <submittedName>
        <fullName evidence="2">1806_t:CDS:1</fullName>
    </submittedName>
</protein>
<dbReference type="InterPro" id="IPR032675">
    <property type="entry name" value="LRR_dom_sf"/>
</dbReference>
<organism evidence="2 3">
    <name type="scientific">Ambispora gerdemannii</name>
    <dbReference type="NCBI Taxonomy" id="144530"/>
    <lineage>
        <taxon>Eukaryota</taxon>
        <taxon>Fungi</taxon>
        <taxon>Fungi incertae sedis</taxon>
        <taxon>Mucoromycota</taxon>
        <taxon>Glomeromycotina</taxon>
        <taxon>Glomeromycetes</taxon>
        <taxon>Archaeosporales</taxon>
        <taxon>Ambisporaceae</taxon>
        <taxon>Ambispora</taxon>
    </lineage>
</organism>
<keyword evidence="1" id="KW-0175">Coiled coil</keyword>
<evidence type="ECO:0000256" key="1">
    <source>
        <dbReference type="SAM" id="Coils"/>
    </source>
</evidence>
<gene>
    <name evidence="2" type="ORF">AGERDE_LOCUS12589</name>
</gene>
<feature type="non-terminal residue" evidence="2">
    <location>
        <position position="437"/>
    </location>
</feature>